<keyword evidence="10" id="KW-1133">Transmembrane helix</keyword>
<evidence type="ECO:0000256" key="2">
    <source>
        <dbReference type="ARBA" id="ARBA00009509"/>
    </source>
</evidence>
<keyword evidence="9 10" id="KW-0449">Lipoprotein</keyword>
<gene>
    <name evidence="12" type="ORF">QE424_001098</name>
</gene>
<dbReference type="InterPro" id="IPR045851">
    <property type="entry name" value="AMP-bd_C_sf"/>
</dbReference>
<evidence type="ECO:0000256" key="6">
    <source>
        <dbReference type="ARBA" id="ARBA00023136"/>
    </source>
</evidence>
<keyword evidence="6 10" id="KW-0472">Membrane</keyword>
<accession>A0AAP5AFQ3</accession>
<evidence type="ECO:0000256" key="9">
    <source>
        <dbReference type="ARBA" id="ARBA00023288"/>
    </source>
</evidence>
<evidence type="ECO:0000256" key="3">
    <source>
        <dbReference type="ARBA" id="ARBA00022448"/>
    </source>
</evidence>
<keyword evidence="5" id="KW-0653">Protein transport</keyword>
<organism evidence="12 13">
    <name type="scientific">Stenotrophomonas rhizophila</name>
    <dbReference type="NCBI Taxonomy" id="216778"/>
    <lineage>
        <taxon>Bacteria</taxon>
        <taxon>Pseudomonadati</taxon>
        <taxon>Pseudomonadota</taxon>
        <taxon>Gammaproteobacteria</taxon>
        <taxon>Lysobacterales</taxon>
        <taxon>Lysobacteraceae</taxon>
        <taxon>Stenotrophomonas</taxon>
    </lineage>
</organism>
<dbReference type="GO" id="GO:0009279">
    <property type="term" value="C:cell outer membrane"/>
    <property type="evidence" value="ECO:0007669"/>
    <property type="project" value="UniProtKB-SubCell"/>
</dbReference>
<evidence type="ECO:0000256" key="8">
    <source>
        <dbReference type="ARBA" id="ARBA00023237"/>
    </source>
</evidence>
<dbReference type="InterPro" id="IPR006182">
    <property type="entry name" value="FliF_N_dom"/>
</dbReference>
<feature type="domain" description="Flagellar M-ring N-terminal" evidence="11">
    <location>
        <begin position="33"/>
        <end position="147"/>
    </location>
</feature>
<evidence type="ECO:0000256" key="5">
    <source>
        <dbReference type="ARBA" id="ARBA00022927"/>
    </source>
</evidence>
<reference evidence="12" key="1">
    <citation type="submission" date="2023-07" db="EMBL/GenBank/DDBJ databases">
        <title>Functional and genomic diversity of the sorghum phyllosphere microbiome.</title>
        <authorList>
            <person name="Shade A."/>
        </authorList>
    </citation>
    <scope>NUCLEOTIDE SEQUENCE</scope>
    <source>
        <strain evidence="12">SORGH_AS_0457</strain>
    </source>
</reference>
<dbReference type="InterPro" id="IPR043427">
    <property type="entry name" value="YscJ/FliF"/>
</dbReference>
<dbReference type="PANTHER" id="PTHR30046">
    <property type="entry name" value="FLAGELLAR M-RING PROTEIN"/>
    <property type="match status" value="1"/>
</dbReference>
<dbReference type="GO" id="GO:0009306">
    <property type="term" value="P:protein secretion"/>
    <property type="evidence" value="ECO:0007669"/>
    <property type="project" value="InterPro"/>
</dbReference>
<comment type="caution">
    <text evidence="12">The sequence shown here is derived from an EMBL/GenBank/DDBJ whole genome shotgun (WGS) entry which is preliminary data.</text>
</comment>
<evidence type="ECO:0000256" key="1">
    <source>
        <dbReference type="ARBA" id="ARBA00004459"/>
    </source>
</evidence>
<evidence type="ECO:0000256" key="7">
    <source>
        <dbReference type="ARBA" id="ARBA00023139"/>
    </source>
</evidence>
<comment type="subcellular location">
    <subcellularLocation>
        <location evidence="1">Cell outer membrane</location>
        <topology evidence="1">Lipid-anchor</topology>
    </subcellularLocation>
</comment>
<evidence type="ECO:0000259" key="11">
    <source>
        <dbReference type="Pfam" id="PF01514"/>
    </source>
</evidence>
<name>A0AAP5AFQ3_9GAMM</name>
<protein>
    <recommendedName>
        <fullName evidence="10">Lipoprotein</fullName>
    </recommendedName>
</protein>
<evidence type="ECO:0000256" key="10">
    <source>
        <dbReference type="RuleBase" id="RU364102"/>
    </source>
</evidence>
<dbReference type="Gene3D" id="3.30.300.30">
    <property type="match status" value="1"/>
</dbReference>
<comment type="similarity">
    <text evidence="2 10">Belongs to the YscJ lipoprotein family.</text>
</comment>
<feature type="transmembrane region" description="Helical" evidence="10">
    <location>
        <begin position="223"/>
        <end position="244"/>
    </location>
</feature>
<sequence length="281" mass="30860">MNMPPFAVAVRRLSRWRVVLPLLALVVLVGCARKPLLENLDERQANEVIAVLLRHNIDAEKLNLGKGGYQVQVGPRDLPEAIELMQRNDLPSAPRSQVSAAFPADSLVSTPLGERARLISAVEQRLEESLQLIDGVQSSRVHLNYDANLGTEGRRAERRRMHVAAVVAHEPGVDAEVLLQTVKRFLRNTFDGVEYDNVSVILTEVEGPRTLAVTSGNERSLPLAWMLLCGGLALLLLLGGWVLVRLVPAVGNRLRTAWQRVSARGTGTGTGATGWRRWRGA</sequence>
<dbReference type="PRINTS" id="PR01338">
    <property type="entry name" value="TYPE3OMKPROT"/>
</dbReference>
<dbReference type="Gene3D" id="3.30.70.1530">
    <property type="entry name" value="Hypothetical protein rpa1041"/>
    <property type="match status" value="1"/>
</dbReference>
<dbReference type="Pfam" id="PF01514">
    <property type="entry name" value="YscJ_FliF"/>
    <property type="match status" value="1"/>
</dbReference>
<dbReference type="RefSeq" id="WP_093533433.1">
    <property type="nucleotide sequence ID" value="NZ_CP088000.1"/>
</dbReference>
<dbReference type="AlphaFoldDB" id="A0AAP5AFQ3"/>
<keyword evidence="3" id="KW-0813">Transport</keyword>
<evidence type="ECO:0000256" key="4">
    <source>
        <dbReference type="ARBA" id="ARBA00022729"/>
    </source>
</evidence>
<evidence type="ECO:0000313" key="13">
    <source>
        <dbReference type="Proteomes" id="UP001226084"/>
    </source>
</evidence>
<dbReference type="Proteomes" id="UP001226084">
    <property type="component" value="Unassembled WGS sequence"/>
</dbReference>
<keyword evidence="10" id="KW-0812">Transmembrane</keyword>
<dbReference type="InterPro" id="IPR003282">
    <property type="entry name" value="T3SS_SctJ"/>
</dbReference>
<proteinExistence type="inferred from homology"/>
<dbReference type="PANTHER" id="PTHR30046:SF3">
    <property type="entry name" value="SECRETION SYSTEM APPARATUS LIPOPROTEIN SSAJ"/>
    <property type="match status" value="1"/>
</dbReference>
<keyword evidence="4 10" id="KW-0732">Signal</keyword>
<dbReference type="NCBIfam" id="TIGR02544">
    <property type="entry name" value="III_secr_YscJ"/>
    <property type="match status" value="1"/>
</dbReference>
<keyword evidence="7 10" id="KW-0564">Palmitate</keyword>
<evidence type="ECO:0000313" key="12">
    <source>
        <dbReference type="EMBL" id="MDQ1107939.1"/>
    </source>
</evidence>
<keyword evidence="8 10" id="KW-0998">Cell outer membrane</keyword>
<dbReference type="EMBL" id="JAUTAS010000001">
    <property type="protein sequence ID" value="MDQ1107939.1"/>
    <property type="molecule type" value="Genomic_DNA"/>
</dbReference>